<dbReference type="Proteomes" id="UP000217343">
    <property type="component" value="Chromosome"/>
</dbReference>
<dbReference type="GO" id="GO:0031177">
    <property type="term" value="F:phosphopantetheine binding"/>
    <property type="evidence" value="ECO:0007669"/>
    <property type="project" value="InterPro"/>
</dbReference>
<dbReference type="FunFam" id="3.40.47.10:FF:000042">
    <property type="entry name" value="Polyketide synthase Pks13"/>
    <property type="match status" value="1"/>
</dbReference>
<dbReference type="PROSITE" id="PS50075">
    <property type="entry name" value="CARRIER"/>
    <property type="match status" value="2"/>
</dbReference>
<dbReference type="InterPro" id="IPR009081">
    <property type="entry name" value="PP-bd_ACP"/>
</dbReference>
<evidence type="ECO:0000256" key="4">
    <source>
        <dbReference type="ARBA" id="ARBA00022598"/>
    </source>
</evidence>
<dbReference type="InterPro" id="IPR049552">
    <property type="entry name" value="PKS_DH_N"/>
</dbReference>
<dbReference type="InterPro" id="IPR018201">
    <property type="entry name" value="Ketoacyl_synth_AS"/>
</dbReference>
<dbReference type="InterPro" id="IPR036736">
    <property type="entry name" value="ACP-like_sf"/>
</dbReference>
<feature type="region of interest" description="N-terminal hotdog fold" evidence="10">
    <location>
        <begin position="2044"/>
        <end position="2172"/>
    </location>
</feature>
<feature type="domain" description="Ketosynthase family 3 (KS3)" evidence="13">
    <location>
        <begin position="1152"/>
        <end position="1574"/>
    </location>
</feature>
<dbReference type="InterPro" id="IPR025110">
    <property type="entry name" value="AMP-bd_C"/>
</dbReference>
<protein>
    <submittedName>
        <fullName evidence="15">Hybrid non-ribosomal peptide synthase/polyketide synthase</fullName>
    </submittedName>
</protein>
<dbReference type="FunFam" id="3.40.50.12780:FF:000012">
    <property type="entry name" value="Non-ribosomal peptide synthetase"/>
    <property type="match status" value="1"/>
</dbReference>
<dbReference type="SMART" id="SM00823">
    <property type="entry name" value="PKS_PP"/>
    <property type="match status" value="2"/>
</dbReference>
<evidence type="ECO:0000256" key="3">
    <source>
        <dbReference type="ARBA" id="ARBA00022553"/>
    </source>
</evidence>
<dbReference type="InterPro" id="IPR013968">
    <property type="entry name" value="PKS_KR"/>
</dbReference>
<evidence type="ECO:0000259" key="12">
    <source>
        <dbReference type="PROSITE" id="PS50075"/>
    </source>
</evidence>
<dbReference type="SUPFAM" id="SSF47336">
    <property type="entry name" value="ACP-like"/>
    <property type="match status" value="2"/>
</dbReference>
<keyword evidence="4" id="KW-0436">Ligase</keyword>
<dbReference type="Gene3D" id="3.30.559.10">
    <property type="entry name" value="Chloramphenicol acetyltransferase-like domain"/>
    <property type="match status" value="1"/>
</dbReference>
<dbReference type="InterPro" id="IPR020841">
    <property type="entry name" value="PKS_Beta-ketoAc_synthase_dom"/>
</dbReference>
<dbReference type="InterPro" id="IPR042104">
    <property type="entry name" value="PKS_dehydratase_sf"/>
</dbReference>
<dbReference type="PROSITE" id="PS52004">
    <property type="entry name" value="KS3_2"/>
    <property type="match status" value="1"/>
</dbReference>
<evidence type="ECO:0000259" key="14">
    <source>
        <dbReference type="PROSITE" id="PS52019"/>
    </source>
</evidence>
<dbReference type="InterPro" id="IPR050091">
    <property type="entry name" value="PKS_NRPS_Biosynth_Enz"/>
</dbReference>
<dbReference type="InterPro" id="IPR014031">
    <property type="entry name" value="Ketoacyl_synth_C"/>
</dbReference>
<dbReference type="PROSITE" id="PS00606">
    <property type="entry name" value="KS3_1"/>
    <property type="match status" value="1"/>
</dbReference>
<feature type="active site" description="Proton donor; for dehydratase activity" evidence="10">
    <location>
        <position position="2248"/>
    </location>
</feature>
<evidence type="ECO:0000256" key="2">
    <source>
        <dbReference type="ARBA" id="ARBA00022450"/>
    </source>
</evidence>
<dbReference type="InterPro" id="IPR016035">
    <property type="entry name" value="Acyl_Trfase/lysoPLipase"/>
</dbReference>
<dbReference type="InterPro" id="IPR036291">
    <property type="entry name" value="NAD(P)-bd_dom_sf"/>
</dbReference>
<dbReference type="SMART" id="SM01294">
    <property type="entry name" value="PKS_PP_betabranch"/>
    <property type="match status" value="1"/>
</dbReference>
<dbReference type="NCBIfam" id="TIGR01733">
    <property type="entry name" value="AA-adenyl-dom"/>
    <property type="match status" value="1"/>
</dbReference>
<dbReference type="PANTHER" id="PTHR43775">
    <property type="entry name" value="FATTY ACID SYNTHASE"/>
    <property type="match status" value="1"/>
</dbReference>
<dbReference type="Pfam" id="PF02801">
    <property type="entry name" value="Ketoacyl-synt_C"/>
    <property type="match status" value="1"/>
</dbReference>
<dbReference type="SUPFAM" id="SSF52151">
    <property type="entry name" value="FabD/lysophospholipase-like"/>
    <property type="match status" value="1"/>
</dbReference>
<dbReference type="Gene3D" id="3.30.70.3290">
    <property type="match status" value="1"/>
</dbReference>
<dbReference type="PROSITE" id="PS52019">
    <property type="entry name" value="PKS_MFAS_DH"/>
    <property type="match status" value="1"/>
</dbReference>
<dbReference type="Gene3D" id="3.40.47.10">
    <property type="match status" value="1"/>
</dbReference>
<evidence type="ECO:0000256" key="11">
    <source>
        <dbReference type="SAM" id="MobiDB-lite"/>
    </source>
</evidence>
<keyword evidence="5" id="KW-0808">Transferase</keyword>
<dbReference type="InterPro" id="IPR044894">
    <property type="entry name" value="TubC_N_sf"/>
</dbReference>
<dbReference type="Gene3D" id="3.40.366.10">
    <property type="entry name" value="Malonyl-Coenzyme A Acyl Carrier Protein, domain 2"/>
    <property type="match status" value="1"/>
</dbReference>
<dbReference type="InterPro" id="IPR000873">
    <property type="entry name" value="AMP-dep_synth/lig_dom"/>
</dbReference>
<feature type="domain" description="Carrier" evidence="12">
    <location>
        <begin position="1055"/>
        <end position="1130"/>
    </location>
</feature>
<dbReference type="InterPro" id="IPR020807">
    <property type="entry name" value="PKS_DH"/>
</dbReference>
<dbReference type="Pfam" id="PF00550">
    <property type="entry name" value="PP-binding"/>
    <property type="match status" value="2"/>
</dbReference>
<dbReference type="InterPro" id="IPR001242">
    <property type="entry name" value="Condensation_dom"/>
</dbReference>
<dbReference type="GO" id="GO:0004312">
    <property type="term" value="F:fatty acid synthase activity"/>
    <property type="evidence" value="ECO:0007669"/>
    <property type="project" value="TreeGrafter"/>
</dbReference>
<dbReference type="GO" id="GO:0006633">
    <property type="term" value="P:fatty acid biosynthetic process"/>
    <property type="evidence" value="ECO:0007669"/>
    <property type="project" value="InterPro"/>
</dbReference>
<dbReference type="SUPFAM" id="SSF53901">
    <property type="entry name" value="Thiolase-like"/>
    <property type="match status" value="1"/>
</dbReference>
<evidence type="ECO:0000256" key="7">
    <source>
        <dbReference type="ARBA" id="ARBA00023098"/>
    </source>
</evidence>
<dbReference type="SUPFAM" id="SSF51735">
    <property type="entry name" value="NAD(P)-binding Rossmann-fold domains"/>
    <property type="match status" value="2"/>
</dbReference>
<feature type="region of interest" description="C-terminal hotdog fold" evidence="10">
    <location>
        <begin position="2188"/>
        <end position="2332"/>
    </location>
</feature>
<dbReference type="PANTHER" id="PTHR43775:SF51">
    <property type="entry name" value="INACTIVE PHENOLPHTHIOCEROL SYNTHESIS POLYKETIDE SYNTHASE TYPE I PKS1-RELATED"/>
    <property type="match status" value="1"/>
</dbReference>
<keyword evidence="6" id="KW-0276">Fatty acid metabolism</keyword>
<dbReference type="InterPro" id="IPR014030">
    <property type="entry name" value="Ketoacyl_synth_N"/>
</dbReference>
<evidence type="ECO:0000313" key="15">
    <source>
        <dbReference type="EMBL" id="ATB48590.1"/>
    </source>
</evidence>
<name>A0A250JY80_9BACT</name>
<reference evidence="15 16" key="1">
    <citation type="submission" date="2017-06" db="EMBL/GenBank/DDBJ databases">
        <title>Sequencing and comparative analysis of myxobacterial genomes.</title>
        <authorList>
            <person name="Rupp O."/>
            <person name="Goesmann A."/>
            <person name="Sogaard-Andersen L."/>
        </authorList>
    </citation>
    <scope>NUCLEOTIDE SEQUENCE [LARGE SCALE GENOMIC DNA]</scope>
    <source>
        <strain evidence="15 16">DSM 14697</strain>
    </source>
</reference>
<dbReference type="GO" id="GO:0071770">
    <property type="term" value="P:DIM/DIP cell wall layer assembly"/>
    <property type="evidence" value="ECO:0007669"/>
    <property type="project" value="TreeGrafter"/>
</dbReference>
<dbReference type="Pfam" id="PF14765">
    <property type="entry name" value="PS-DH"/>
    <property type="match status" value="1"/>
</dbReference>
<feature type="domain" description="PKS/mFAS DH" evidence="14">
    <location>
        <begin position="2044"/>
        <end position="2332"/>
    </location>
</feature>
<dbReference type="InterPro" id="IPR001227">
    <property type="entry name" value="Ac_transferase_dom_sf"/>
</dbReference>
<evidence type="ECO:0000256" key="5">
    <source>
        <dbReference type="ARBA" id="ARBA00022679"/>
    </source>
</evidence>
<dbReference type="Pfam" id="PF18563">
    <property type="entry name" value="TubC_N"/>
    <property type="match status" value="1"/>
</dbReference>
<feature type="domain" description="Carrier" evidence="12">
    <location>
        <begin position="2856"/>
        <end position="2931"/>
    </location>
</feature>
<comment type="cofactor">
    <cofactor evidence="1">
        <name>pantetheine 4'-phosphate</name>
        <dbReference type="ChEBI" id="CHEBI:47942"/>
    </cofactor>
</comment>
<evidence type="ECO:0000256" key="8">
    <source>
        <dbReference type="ARBA" id="ARBA00023268"/>
    </source>
</evidence>
<evidence type="ECO:0000256" key="6">
    <source>
        <dbReference type="ARBA" id="ARBA00022832"/>
    </source>
</evidence>
<dbReference type="InterPro" id="IPR020806">
    <property type="entry name" value="PKS_PP-bd"/>
</dbReference>
<dbReference type="KEGG" id="mmas:MYMAC_004217"/>
<keyword evidence="16" id="KW-1185">Reference proteome</keyword>
<dbReference type="CDD" id="cd00833">
    <property type="entry name" value="PKS"/>
    <property type="match status" value="1"/>
</dbReference>
<dbReference type="InterPro" id="IPR016036">
    <property type="entry name" value="Malonyl_transacylase_ACP-bd"/>
</dbReference>
<dbReference type="SUPFAM" id="SSF55048">
    <property type="entry name" value="Probable ACP-binding domain of malonyl-CoA ACP transacylase"/>
    <property type="match status" value="1"/>
</dbReference>
<dbReference type="InterPro" id="IPR057326">
    <property type="entry name" value="KR_dom"/>
</dbReference>
<dbReference type="GO" id="GO:0004315">
    <property type="term" value="F:3-oxoacyl-[acyl-carrier-protein] synthase activity"/>
    <property type="evidence" value="ECO:0007669"/>
    <property type="project" value="InterPro"/>
</dbReference>
<dbReference type="CDD" id="cd08955">
    <property type="entry name" value="KR_2_FAS_SDR_x"/>
    <property type="match status" value="1"/>
</dbReference>
<dbReference type="Pfam" id="PF13193">
    <property type="entry name" value="AMP-binding_C"/>
    <property type="match status" value="1"/>
</dbReference>
<keyword evidence="2" id="KW-0596">Phosphopantetheine</keyword>
<dbReference type="Pfam" id="PF00698">
    <property type="entry name" value="Acyl_transf_1"/>
    <property type="match status" value="1"/>
</dbReference>
<dbReference type="SMART" id="SM00826">
    <property type="entry name" value="PKS_DH"/>
    <property type="match status" value="1"/>
</dbReference>
<dbReference type="GO" id="GO:0005737">
    <property type="term" value="C:cytoplasm"/>
    <property type="evidence" value="ECO:0007669"/>
    <property type="project" value="TreeGrafter"/>
</dbReference>
<dbReference type="Gene3D" id="1.10.1200.10">
    <property type="entry name" value="ACP-like"/>
    <property type="match status" value="2"/>
</dbReference>
<evidence type="ECO:0000256" key="9">
    <source>
        <dbReference type="ARBA" id="ARBA00029443"/>
    </source>
</evidence>
<dbReference type="InterPro" id="IPR014043">
    <property type="entry name" value="Acyl_transferase_dom"/>
</dbReference>
<keyword evidence="8" id="KW-0511">Multifunctional enzyme</keyword>
<dbReference type="InterPro" id="IPR041464">
    <property type="entry name" value="TubC_N"/>
</dbReference>
<accession>A0A250JY80</accession>
<keyword evidence="7" id="KW-0443">Lipid metabolism</keyword>
<dbReference type="GO" id="GO:0016874">
    <property type="term" value="F:ligase activity"/>
    <property type="evidence" value="ECO:0007669"/>
    <property type="project" value="UniProtKB-KW"/>
</dbReference>
<dbReference type="InterPro" id="IPR010071">
    <property type="entry name" value="AA_adenyl_dom"/>
</dbReference>
<dbReference type="InterPro" id="IPR057737">
    <property type="entry name" value="Condensation_MtbB-like"/>
</dbReference>
<dbReference type="Gene3D" id="2.30.38.10">
    <property type="entry name" value="Luciferase, Domain 3"/>
    <property type="match status" value="1"/>
</dbReference>
<gene>
    <name evidence="15" type="ORF">MYMAC_004217</name>
</gene>
<dbReference type="OrthoDB" id="9757540at2"/>
<organism evidence="15 16">
    <name type="scientific">Corallococcus macrosporus DSM 14697</name>
    <dbReference type="NCBI Taxonomy" id="1189310"/>
    <lineage>
        <taxon>Bacteria</taxon>
        <taxon>Pseudomonadati</taxon>
        <taxon>Myxococcota</taxon>
        <taxon>Myxococcia</taxon>
        <taxon>Myxococcales</taxon>
        <taxon>Cystobacterineae</taxon>
        <taxon>Myxococcaceae</taxon>
        <taxon>Corallococcus</taxon>
    </lineage>
</organism>
<dbReference type="Pfam" id="PF22621">
    <property type="entry name" value="CurL-like_PKS_C"/>
    <property type="match status" value="1"/>
</dbReference>
<dbReference type="Gene3D" id="3.40.50.980">
    <property type="match status" value="2"/>
</dbReference>
<dbReference type="EMBL" id="CP022203">
    <property type="protein sequence ID" value="ATB48590.1"/>
    <property type="molecule type" value="Genomic_DNA"/>
</dbReference>
<dbReference type="SMART" id="SM00825">
    <property type="entry name" value="PKS_KS"/>
    <property type="match status" value="1"/>
</dbReference>
<dbReference type="SMART" id="SM00822">
    <property type="entry name" value="PKS_KR"/>
    <property type="match status" value="1"/>
</dbReference>
<dbReference type="Gene3D" id="3.40.50.720">
    <property type="entry name" value="NAD(P)-binding Rossmann-like Domain"/>
    <property type="match status" value="1"/>
</dbReference>
<evidence type="ECO:0000256" key="1">
    <source>
        <dbReference type="ARBA" id="ARBA00001957"/>
    </source>
</evidence>
<evidence type="ECO:0000313" key="16">
    <source>
        <dbReference type="Proteomes" id="UP000217343"/>
    </source>
</evidence>
<dbReference type="FunFam" id="3.30.559.10:FF:000023">
    <property type="entry name" value="Non-ribosomal peptide synthetase"/>
    <property type="match status" value="1"/>
</dbReference>
<dbReference type="SMART" id="SM00827">
    <property type="entry name" value="PKS_AT"/>
    <property type="match status" value="1"/>
</dbReference>
<dbReference type="InterPro" id="IPR023213">
    <property type="entry name" value="CAT-like_dom_sf"/>
</dbReference>
<feature type="region of interest" description="Disordered" evidence="11">
    <location>
        <begin position="1029"/>
        <end position="1056"/>
    </location>
</feature>
<dbReference type="InterPro" id="IPR049551">
    <property type="entry name" value="PKS_DH_C"/>
</dbReference>
<dbReference type="FunFam" id="3.40.50.980:FF:000001">
    <property type="entry name" value="Non-ribosomal peptide synthetase"/>
    <property type="match status" value="1"/>
</dbReference>
<dbReference type="GO" id="GO:0005886">
    <property type="term" value="C:plasma membrane"/>
    <property type="evidence" value="ECO:0007669"/>
    <property type="project" value="TreeGrafter"/>
</dbReference>
<dbReference type="SUPFAM" id="SSF52777">
    <property type="entry name" value="CoA-dependent acyltransferases"/>
    <property type="match status" value="2"/>
</dbReference>
<dbReference type="SUPFAM" id="SSF56801">
    <property type="entry name" value="Acetyl-CoA synthetase-like"/>
    <property type="match status" value="1"/>
</dbReference>
<dbReference type="Pfam" id="PF00668">
    <property type="entry name" value="Condensation"/>
    <property type="match status" value="1"/>
</dbReference>
<keyword evidence="3" id="KW-0597">Phosphoprotein</keyword>
<dbReference type="FunFam" id="3.30.559.30:FF:000006">
    <property type="entry name" value="Yersiniabactin polyketide/non-ribosomal peptide synthetase"/>
    <property type="match status" value="1"/>
</dbReference>
<dbReference type="Pfam" id="PF00109">
    <property type="entry name" value="ketoacyl-synt"/>
    <property type="match status" value="1"/>
</dbReference>
<dbReference type="InterPro" id="IPR045851">
    <property type="entry name" value="AMP-bd_C_sf"/>
</dbReference>
<dbReference type="Pfam" id="PF00501">
    <property type="entry name" value="AMP-binding"/>
    <property type="match status" value="1"/>
</dbReference>
<dbReference type="InterPro" id="IPR049900">
    <property type="entry name" value="PKS_mFAS_DH"/>
</dbReference>
<dbReference type="Gene3D" id="3.30.559.30">
    <property type="entry name" value="Nonribosomal peptide synthetase, condensation domain"/>
    <property type="match status" value="1"/>
</dbReference>
<sequence length="2974" mass="323109">MTLSELLQALAGHGIKLSVEGERLAVESPTGEIPGALREQLVANKAALLTLLAEQRVPQAETLPQITPRPEARHEPFPMTEIQQAYSVGRQAELEMNAAMHAYNEIDCHALDLARFEEAWNLLVARHEMLRVVALPGFQQRILPEVPRYALPVEDLRGRGQEEAEARFQAIRARLSQQVLALDQWPLFELRVCQLDGGRSRLFMSIDGTFIDGYSFQILYRELVHLYKHLGGAPALPQLDLSFRDYALAVQHARGARYSRSLEYWRSRLPNLPPAPDLPLERDPGSLRRPRFGRVFERLGPDVWQPLKQRARARKLTEPELLLAAYAEVMARWSRSPRFTLNVPHFNRLPLHPQVNEIVGTFASFTLIEVDHRPERSFTERALAIRDQLFLALEHREVSGVELLRELFRAQGRISGAIMPVVMTSFASHSKSKDSHWVDFLAEEFGELVEALTQTPQVWIDLQIVYQRGGVFLNWDVAEELFPPGMIDDMFSSFCALLRRLAEDDAAWDQQRLDTRPARQVELLARVNDTARPQSGALLHTGFFRNAAARPEALALASSSVSLTYGELSRRSSRLAHALRERGAAPNRIVAIVMEKGWEQVVAALGVLGSGAAYLPIDAGLPRERRAFMMKNGGASLAVTQPKFAREAWPEGVQVLVVTPDAFSEYSDAPPAPVQRPEDLAHILYTSGSTGQPNGAMLTHAGMVNGVEWTNRRFGVGPDDRVIALSALHHDFSVYDVFGTLSAGAAMVMPDASSRRDPSHWAELMSRHGVSIWSTVPAMMEMLLTYLEGSNARLTCPLRLVMLGGDWLPVTMPSRLRAKFGDVKLMSVGGPTETSLWNISHPVAEADERRRSIPYGKPISNTKYYVLDEHLDERPVWVPGELCCAGVGVAQGYVGAGAGSKKFTVHPRTGERIYRTGDLGRYLPDGTIEFLGRVDFQLSIRGQRIEPGEIEAALLQEASISAAVVGAVGEHHEKRLVAYVVPSDAQRGIDTRHVREFLSRKLPEHLVPATYVVLEALPLTRNAKVDRKALPHPDAVAKPAQREERKPAVASRPGREAQALQESIAKVVAEVLGVPEVHPDRNFFELGANSVHLIKLHLELKEKLGRSVPVTDLFGRPTVKVLAAKLAAAEGEAQPEAAAPVAREETPRTEDARDIAIIGMSCRFPGASTPEQFWRNLMQGVESVGTFTDEELLAAGVSPDAFRSPGYVRSSAVMEDFDAFDAEFFSLTPREARALDPQQRVFLECAWEALEHAGYPPSGRDGLVGVYAGKSVSHYRYPYPDLTRPIGFFQDLMAQDKDFLATQVSYKLDLRGPSINIQTACSTSLVAVSAACAALVEGSCDLALAGGVAIKVPHRVGYLYEEGSVFSRDGHCRPFDAGANGTIPGSGAGIVVLKRLSRALADGDRVLAVIKGSAINNDGHRKVGFMAPGVDGQTEVVRRAHQHAKVDPRTISYVEAHGTGTAIGDPIEVAALTEAFGAQVQAQTCGLGSVKGNIGHLDSAAGVAGLIKVVLALQHRTLPPTLHYQSPNPRLELHKTPFYVVDKARPWTAAQGVLRAGLSSFGIGGTNAHLVLEEAPPVAVGQPDAQRLDRSRHLLALSARSPEALRQLAGRYRAALEAPDASLADVCFSANTGRVAFDHRLAVVGADAAQVAAVLSAAERNEEHPGFVQGTVDAKQAVKVAFLFSGQGSQYVGAARELYQAHAGFRRRIDSFDELLREYWDRSLLSVLYAEPGQPSPIDQLGYAQPVVFVLEYALAELWMSWGIQPDVLLGHSTGELAAACIAGVFSVEDGLKLAVHRGRLIQQLPEGSNIAVSAAEPELRAFLAEGGWASSIAAVNGPDNVVISGVPAEIEEIGQALEVRGFKVKRLNIPRAAHSVMMEAILPEFRAVASTLRFSPPSIPMVSGMTGELITDALGTPDYWCSQLRNPVRFARGVETVYRDGVRVFVEVGPKATLLGMAARSLPEGVGTMLPSLRADDGGWRQMLESLAALYVRGVPVDWTAVDAGYARRKVAVPTYAFQRQRYWEEGAGLQRPNGRPVSRAEHPLIGERVPLAVLEAGELLFEATLGPSAQSFLGQHRVFGTPTLPATGYVEMALSAGARLLGTSALELKELAILNAMTFPKDAERKVQCALRRDGAGRASIRIFSRAGEGSDAVWNLHATGTLAVLEDVAPSVAEHDLDSVLRALQTPLPVDDYYQRARSAGVEFGPEFQGITELRREGEQVLARIERPSGLGNSGGFLAHPALMDACLQVVGGAYPDMDGTELYVPVNIERLQVLGSIDDGVWSHAVVRPLDEGGKRLRADVRIFGNDGALRAWVRGLELQRTSQEALRAALSTSLDEWLYERRWEPLALEGRRPETLVPSSGACLVLTERDGVGQPLAEALTRDGRTCFVAIRGTAARRIDETTFEVPDAPEALAEALRSMSLPSSVSDVIFLWGAHGAGVETLDADGLGRAARVSGGGALGLLQFLLDRGYAGAVWLVSRGAQPVTVGAPLPGLAQSLLWGMARPLAIEASELDCRCVDLDANGDAGAQAELLAQEIRRRPDVAENQVAYRDGRYVARLRRVESRKLVGTSAERVEAFRADRSYLVAGGLGRLGLLTAELLVSRGARNLVLTGRGSVSPQAAERLEHLRQQGARVEYRQVDIADAEALAALLHEVAGELAPLGGVFHSAGVLDDGVLRQQRWERFETVLRPKMRGAWNLHRLTAGLPLEHFVLFSSVASLVGSAGQANHCAANAFEDALAHHRRALGLPALSINWGIWAGDAGAQVSVSEEARTPGFGVIPKAQGLRALERLLTSRIPQVGVAAIDWSVFGGGRATPYDAELRERAGGAPTVERASFLDTLTAAPIEARRRLVMDYVREQVAWMRGAGSGESIDPARGFHELGIDSLAALQLKNRLQSGLGLSLPATLVFNYPTAEKLAAHLMDAVIPLEFTEEARATPKADSPVERALDGLAEANLAHLLSEQLSKMN</sequence>
<evidence type="ECO:0000259" key="13">
    <source>
        <dbReference type="PROSITE" id="PS52004"/>
    </source>
</evidence>
<dbReference type="InterPro" id="IPR016039">
    <property type="entry name" value="Thiolase-like"/>
</dbReference>
<evidence type="ECO:0000256" key="10">
    <source>
        <dbReference type="PROSITE-ProRule" id="PRU01363"/>
    </source>
</evidence>
<dbReference type="RefSeq" id="WP_095959414.1">
    <property type="nucleotide sequence ID" value="NZ_CP022203.1"/>
</dbReference>
<dbReference type="Pfam" id="PF08659">
    <property type="entry name" value="KR"/>
    <property type="match status" value="1"/>
</dbReference>
<comment type="similarity">
    <text evidence="9">In the C-terminal section; belongs to the NRP synthetase family.</text>
</comment>
<dbReference type="Gene3D" id="3.30.300.30">
    <property type="match status" value="1"/>
</dbReference>
<dbReference type="Gene3D" id="1.10.10.1830">
    <property type="entry name" value="Non-ribosomal peptide synthase, adenylation domain"/>
    <property type="match status" value="1"/>
</dbReference>
<dbReference type="Pfam" id="PF21089">
    <property type="entry name" value="PKS_DH_N"/>
    <property type="match status" value="1"/>
</dbReference>
<dbReference type="Gene3D" id="3.10.129.110">
    <property type="entry name" value="Polyketide synthase dehydratase"/>
    <property type="match status" value="1"/>
</dbReference>
<dbReference type="CDD" id="cd19535">
    <property type="entry name" value="Cyc_NRPS"/>
    <property type="match status" value="1"/>
</dbReference>
<feature type="active site" description="Proton acceptor; for dehydratase activity" evidence="10">
    <location>
        <position position="2078"/>
    </location>
</feature>
<proteinExistence type="inferred from homology"/>